<keyword evidence="1" id="KW-0732">Signal</keyword>
<keyword evidence="3" id="KW-1185">Reference proteome</keyword>
<proteinExistence type="predicted"/>
<organism evidence="2 3">
    <name type="scientific">Cocleimonas flava</name>
    <dbReference type="NCBI Taxonomy" id="634765"/>
    <lineage>
        <taxon>Bacteria</taxon>
        <taxon>Pseudomonadati</taxon>
        <taxon>Pseudomonadota</taxon>
        <taxon>Gammaproteobacteria</taxon>
        <taxon>Thiotrichales</taxon>
        <taxon>Thiotrichaceae</taxon>
        <taxon>Cocleimonas</taxon>
    </lineage>
</organism>
<feature type="chain" id="PRO_5020238081" evidence="1">
    <location>
        <begin position="21"/>
        <end position="201"/>
    </location>
</feature>
<evidence type="ECO:0000313" key="2">
    <source>
        <dbReference type="EMBL" id="TCJ84652.1"/>
    </source>
</evidence>
<dbReference type="RefSeq" id="WP_131906398.1">
    <property type="nucleotide sequence ID" value="NZ_BAAAFU010000006.1"/>
</dbReference>
<name>A0A4R1EX97_9GAMM</name>
<dbReference type="Proteomes" id="UP000294887">
    <property type="component" value="Unassembled WGS sequence"/>
</dbReference>
<evidence type="ECO:0000256" key="1">
    <source>
        <dbReference type="SAM" id="SignalP"/>
    </source>
</evidence>
<reference evidence="2 3" key="1">
    <citation type="submission" date="2019-03" db="EMBL/GenBank/DDBJ databases">
        <title>Genomic Encyclopedia of Type Strains, Phase IV (KMG-IV): sequencing the most valuable type-strain genomes for metagenomic binning, comparative biology and taxonomic classification.</title>
        <authorList>
            <person name="Goeker M."/>
        </authorList>
    </citation>
    <scope>NUCLEOTIDE SEQUENCE [LARGE SCALE GENOMIC DNA]</scope>
    <source>
        <strain evidence="2 3">DSM 24830</strain>
    </source>
</reference>
<evidence type="ECO:0000313" key="3">
    <source>
        <dbReference type="Proteomes" id="UP000294887"/>
    </source>
</evidence>
<accession>A0A4R1EX97</accession>
<feature type="signal peptide" evidence="1">
    <location>
        <begin position="1"/>
        <end position="20"/>
    </location>
</feature>
<dbReference type="AlphaFoldDB" id="A0A4R1EX97"/>
<dbReference type="EMBL" id="SMFQ01000004">
    <property type="protein sequence ID" value="TCJ84652.1"/>
    <property type="molecule type" value="Genomic_DNA"/>
</dbReference>
<sequence>MIKLLTIAPLMVLLAFMMTACGGGSTSSVVNAIIDANDDVVDTLPRWTIGDMKFAASSSKKNSLANYDVLTTTSLGLNEDGEIVTSIVALSYKDNGPGVYTLVSSLDQLLTRQTENPLGNFILITASIINIANDSTTYNSDDSGFANVTLEGGDLVFNIPSPVGLIRGSGDAFPQLPFNILFTLIDIFEDLPTPLLPKPAE</sequence>
<comment type="caution">
    <text evidence="2">The sequence shown here is derived from an EMBL/GenBank/DDBJ whole genome shotgun (WGS) entry which is preliminary data.</text>
</comment>
<dbReference type="PROSITE" id="PS51257">
    <property type="entry name" value="PROKAR_LIPOPROTEIN"/>
    <property type="match status" value="1"/>
</dbReference>
<protein>
    <submittedName>
        <fullName evidence="2">Uncharacterized protein</fullName>
    </submittedName>
</protein>
<gene>
    <name evidence="2" type="ORF">EV695_2611</name>
</gene>